<dbReference type="STRING" id="1676925.ENSPKIP00000010656"/>
<comment type="similarity">
    <text evidence="4">Belongs to the MUSTN1 family.</text>
</comment>
<proteinExistence type="inferred from homology"/>
<sequence>PTKPDDQLEKQNRPVMREEDLIGARETLGSKDPLRSKTFEVMDECERAGKAAPSVFSAVRSGAETALQKPPAHRKKT</sequence>
<reference evidence="6" key="1">
    <citation type="submission" date="2025-08" db="UniProtKB">
        <authorList>
            <consortium name="Ensembl"/>
        </authorList>
    </citation>
    <scope>IDENTIFICATION</scope>
</reference>
<feature type="region of interest" description="Disordered" evidence="5">
    <location>
        <begin position="1"/>
        <end position="31"/>
    </location>
</feature>
<keyword evidence="3" id="KW-0539">Nucleus</keyword>
<evidence type="ECO:0000313" key="6">
    <source>
        <dbReference type="Ensembl" id="ENSPKIP00000010656.1"/>
    </source>
</evidence>
<name>A0A3B3QYY0_9TELE</name>
<dbReference type="Proteomes" id="UP000261540">
    <property type="component" value="Unplaced"/>
</dbReference>
<dbReference type="InterPro" id="IPR031394">
    <property type="entry name" value="MUSTN1"/>
</dbReference>
<dbReference type="GO" id="GO:0060271">
    <property type="term" value="P:cilium assembly"/>
    <property type="evidence" value="ECO:0007669"/>
    <property type="project" value="Ensembl"/>
</dbReference>
<dbReference type="GO" id="GO:0005634">
    <property type="term" value="C:nucleus"/>
    <property type="evidence" value="ECO:0007669"/>
    <property type="project" value="UniProtKB-SubCell"/>
</dbReference>
<evidence type="ECO:0000256" key="3">
    <source>
        <dbReference type="ARBA" id="ARBA00023242"/>
    </source>
</evidence>
<dbReference type="AlphaFoldDB" id="A0A3B3QYY0"/>
<organism evidence="6 7">
    <name type="scientific">Paramormyrops kingsleyae</name>
    <dbReference type="NCBI Taxonomy" id="1676925"/>
    <lineage>
        <taxon>Eukaryota</taxon>
        <taxon>Metazoa</taxon>
        <taxon>Chordata</taxon>
        <taxon>Craniata</taxon>
        <taxon>Vertebrata</taxon>
        <taxon>Euteleostomi</taxon>
        <taxon>Actinopterygii</taxon>
        <taxon>Neopterygii</taxon>
        <taxon>Teleostei</taxon>
        <taxon>Osteoglossocephala</taxon>
        <taxon>Osteoglossomorpha</taxon>
        <taxon>Osteoglossiformes</taxon>
        <taxon>Mormyridae</taxon>
        <taxon>Paramormyrops</taxon>
    </lineage>
</organism>
<evidence type="ECO:0000256" key="1">
    <source>
        <dbReference type="ARBA" id="ARBA00004123"/>
    </source>
</evidence>
<evidence type="ECO:0000256" key="5">
    <source>
        <dbReference type="SAM" id="MobiDB-lite"/>
    </source>
</evidence>
<comment type="subcellular location">
    <subcellularLocation>
        <location evidence="1">Nucleus</location>
    </subcellularLocation>
</comment>
<keyword evidence="7" id="KW-1185">Reference proteome</keyword>
<dbReference type="Ensembl" id="ENSPKIT00000034790.1">
    <property type="protein sequence ID" value="ENSPKIP00000010656.1"/>
    <property type="gene ID" value="ENSPKIG00000025285.1"/>
</dbReference>
<dbReference type="GO" id="GO:0002062">
    <property type="term" value="P:chondrocyte differentiation"/>
    <property type="evidence" value="ECO:0007669"/>
    <property type="project" value="InterPro"/>
</dbReference>
<reference evidence="6" key="2">
    <citation type="submission" date="2025-09" db="UniProtKB">
        <authorList>
            <consortium name="Ensembl"/>
        </authorList>
    </citation>
    <scope>IDENTIFICATION</scope>
</reference>
<dbReference type="GO" id="GO:0035988">
    <property type="term" value="P:chondrocyte proliferation"/>
    <property type="evidence" value="ECO:0007669"/>
    <property type="project" value="InterPro"/>
</dbReference>
<dbReference type="GeneTree" id="ENSGT00940000153920"/>
<dbReference type="GO" id="GO:0042246">
    <property type="term" value="P:tissue regeneration"/>
    <property type="evidence" value="ECO:0007669"/>
    <property type="project" value="InterPro"/>
</dbReference>
<evidence type="ECO:0000256" key="2">
    <source>
        <dbReference type="ARBA" id="ARBA00018401"/>
    </source>
</evidence>
<dbReference type="Pfam" id="PF15682">
    <property type="entry name" value="Mustang"/>
    <property type="match status" value="1"/>
</dbReference>
<protein>
    <recommendedName>
        <fullName evidence="2">Musculoskeletal embryonic nuclear protein 1</fullName>
    </recommendedName>
</protein>
<accession>A0A3B3QYY0</accession>
<evidence type="ECO:0000256" key="4">
    <source>
        <dbReference type="ARBA" id="ARBA00044950"/>
    </source>
</evidence>
<evidence type="ECO:0000313" key="7">
    <source>
        <dbReference type="Proteomes" id="UP000261540"/>
    </source>
</evidence>